<evidence type="ECO:0000259" key="2">
    <source>
        <dbReference type="Pfam" id="PF02911"/>
    </source>
</evidence>
<sequence length="293" mass="34121">MGVTLYLLNKKGFISLSKIVEHKVYKSILDQVIIAKDKGNKEDYYNEIEKLAKEHSIRVYDRTENIKVESDYSIAIGWRWLINLNSSKLFVIHDSLLPKYRGFSPLVNMLINKEDYIGATMIFASKGMDEGDIIFQKKVKIDYPIKISKAIDLIADIYGELIEDLFRKLLSKNVLPSFKQNHSESSYSIWRDSSDYYIDWTLSADSIKRFIDSVGYPYEGARTKLKNEKNILIIFDAEVIENYTFELIHCGKIFKIEENKPFVVCGKDLLKITSFKDENGLEYKFNKLRTRLV</sequence>
<dbReference type="SUPFAM" id="SSF53328">
    <property type="entry name" value="Formyltransferase"/>
    <property type="match status" value="1"/>
</dbReference>
<organism evidence="3 4">
    <name type="scientific">Psychroflexus sediminis</name>
    <dbReference type="NCBI Taxonomy" id="470826"/>
    <lineage>
        <taxon>Bacteria</taxon>
        <taxon>Pseudomonadati</taxon>
        <taxon>Bacteroidota</taxon>
        <taxon>Flavobacteriia</taxon>
        <taxon>Flavobacteriales</taxon>
        <taxon>Flavobacteriaceae</taxon>
        <taxon>Psychroflexus</taxon>
    </lineage>
</organism>
<dbReference type="Pfam" id="PF02911">
    <property type="entry name" value="Formyl_trans_C"/>
    <property type="match status" value="1"/>
</dbReference>
<keyword evidence="4" id="KW-1185">Reference proteome</keyword>
<evidence type="ECO:0000259" key="1">
    <source>
        <dbReference type="Pfam" id="PF00551"/>
    </source>
</evidence>
<dbReference type="InterPro" id="IPR002376">
    <property type="entry name" value="Formyl_transf_N"/>
</dbReference>
<proteinExistence type="predicted"/>
<dbReference type="STRING" id="470826.SAMN04488027_102102"/>
<protein>
    <submittedName>
        <fullName evidence="3">Methionyl-tRNA formyltransferase</fullName>
    </submittedName>
</protein>
<dbReference type="InterPro" id="IPR011034">
    <property type="entry name" value="Formyl_transferase-like_C_sf"/>
</dbReference>
<name>A0A1G7UIJ9_9FLAO</name>
<accession>A0A1G7UIJ9</accession>
<dbReference type="InterPro" id="IPR005793">
    <property type="entry name" value="Formyl_trans_C"/>
</dbReference>
<gene>
    <name evidence="3" type="ORF">SAMN04488027_102102</name>
</gene>
<evidence type="ECO:0000313" key="4">
    <source>
        <dbReference type="Proteomes" id="UP000199296"/>
    </source>
</evidence>
<dbReference type="AlphaFoldDB" id="A0A1G7UIJ9"/>
<dbReference type="GO" id="GO:0004479">
    <property type="term" value="F:methionyl-tRNA formyltransferase activity"/>
    <property type="evidence" value="ECO:0007669"/>
    <property type="project" value="TreeGrafter"/>
</dbReference>
<feature type="domain" description="Formyl transferase N-terminal" evidence="1">
    <location>
        <begin position="81"/>
        <end position="142"/>
    </location>
</feature>
<dbReference type="InterPro" id="IPR036477">
    <property type="entry name" value="Formyl_transf_N_sf"/>
</dbReference>
<dbReference type="PANTHER" id="PTHR11138:SF5">
    <property type="entry name" value="METHIONYL-TRNA FORMYLTRANSFERASE, MITOCHONDRIAL"/>
    <property type="match status" value="1"/>
</dbReference>
<evidence type="ECO:0000313" key="3">
    <source>
        <dbReference type="EMBL" id="SDG47376.1"/>
    </source>
</evidence>
<feature type="domain" description="Formyl transferase C-terminal" evidence="2">
    <location>
        <begin position="194"/>
        <end position="280"/>
    </location>
</feature>
<dbReference type="Gene3D" id="3.40.50.12230">
    <property type="match status" value="1"/>
</dbReference>
<dbReference type="Proteomes" id="UP000199296">
    <property type="component" value="Unassembled WGS sequence"/>
</dbReference>
<reference evidence="3 4" key="1">
    <citation type="submission" date="2016-10" db="EMBL/GenBank/DDBJ databases">
        <authorList>
            <person name="de Groot N.N."/>
        </authorList>
    </citation>
    <scope>NUCLEOTIDE SEQUENCE [LARGE SCALE GENOMIC DNA]</scope>
    <source>
        <strain evidence="3 4">DSM 19803</strain>
    </source>
</reference>
<dbReference type="RefSeq" id="WP_093365008.1">
    <property type="nucleotide sequence ID" value="NZ_FNCW01000002.1"/>
</dbReference>
<dbReference type="Pfam" id="PF00551">
    <property type="entry name" value="Formyl_trans_N"/>
    <property type="match status" value="1"/>
</dbReference>
<dbReference type="EMBL" id="FNCW01000002">
    <property type="protein sequence ID" value="SDG47376.1"/>
    <property type="molecule type" value="Genomic_DNA"/>
</dbReference>
<keyword evidence="3" id="KW-0808">Transferase</keyword>
<dbReference type="OrthoDB" id="9802815at2"/>
<dbReference type="PANTHER" id="PTHR11138">
    <property type="entry name" value="METHIONYL-TRNA FORMYLTRANSFERASE"/>
    <property type="match status" value="1"/>
</dbReference>
<dbReference type="SUPFAM" id="SSF50486">
    <property type="entry name" value="FMT C-terminal domain-like"/>
    <property type="match status" value="1"/>
</dbReference>
<dbReference type="GO" id="GO:0005829">
    <property type="term" value="C:cytosol"/>
    <property type="evidence" value="ECO:0007669"/>
    <property type="project" value="TreeGrafter"/>
</dbReference>